<evidence type="ECO:0000313" key="6">
    <source>
        <dbReference type="Proteomes" id="UP000632740"/>
    </source>
</evidence>
<sequence length="818" mass="87615">MAVPDAQPGRSRRLGVAPWQAFLVGGLLLTALVMVVPGWPGEVLWDVVPVVSVLAMVVGVRRHRATMTRAWWWLTGGTAAWAVADVSWTVWYVAVGGDADLVPWWFDGFYTPTYVLLVVGLALLPRNSLRARHETATMDAVVVVVGAALLYWVLVFRGFLGDRALEDPARILAVVSLSMGLAVVLLTSRLWFRYGGRNGAYTLLGWGVAASTVGDVLYTVTLLGDGNPGISLLDTSLAEGFGSAAWLCWFVLFGAAALHPGVDGSPDATPSPALTLVRGVVFFVLATVGPVTFLFTFRAGSTVTLAWSDLAVPLLTVVLLSAFLVGRLVVGTSVAQRRAIQLDRQAAQLSQALREQGSLQQLLSHQALHDPLTGLGNRTLFTDRLADPGRAGGGDRAVLMVDLDGFKGVNDDHGHHAGDDLLTQAGRRLRGMVGDRDTLARLGGDEFALVLERTDEAGARDRAWQLVRALGEPFVVDGHVVRVSASVGVRVVDGPVSTEEALRDADLALYAAKAAGKSQVCVFHPRMRLEQTGRTQLAEGLRAALNRDELVVHYQPVVSLDTGEVLSVEALLRWESPDGLIMPDRFIPVAEDTGLIVPVGDHVLRRACADARRWYDAHGVGLHVNVSGRQLRQPDAVDRVLSALEDSGLPGRALVLEITETALLAGGQPDDALVVSQLSRLREHGVRVAIDDFGTGYSSLAYLQHLPVDIVKIDGAFTRLSADPGDEARRRRALAAAIVDLCASLDLPAVAEQIETDDEADALRALGCPHGQGYLFGRPVPRDEIDTLLGGAPRPAAVIPTPVGPRTRPSEVERSPAR</sequence>
<evidence type="ECO:0000256" key="1">
    <source>
        <dbReference type="SAM" id="MobiDB-lite"/>
    </source>
</evidence>
<feature type="domain" description="GGDEF" evidence="4">
    <location>
        <begin position="394"/>
        <end position="525"/>
    </location>
</feature>
<feature type="domain" description="EAL" evidence="3">
    <location>
        <begin position="534"/>
        <end position="793"/>
    </location>
</feature>
<feature type="transmembrane region" description="Helical" evidence="2">
    <location>
        <begin position="310"/>
        <end position="330"/>
    </location>
</feature>
<dbReference type="SUPFAM" id="SSF55073">
    <property type="entry name" value="Nucleotide cyclase"/>
    <property type="match status" value="1"/>
</dbReference>
<protein>
    <recommendedName>
        <fullName evidence="7">EAL domain-containing protein</fullName>
    </recommendedName>
</protein>
<dbReference type="InterPro" id="IPR001633">
    <property type="entry name" value="EAL_dom"/>
</dbReference>
<evidence type="ECO:0000259" key="4">
    <source>
        <dbReference type="PROSITE" id="PS50887"/>
    </source>
</evidence>
<dbReference type="EMBL" id="BONK01000011">
    <property type="protein sequence ID" value="GIG22378.1"/>
    <property type="molecule type" value="Genomic_DNA"/>
</dbReference>
<dbReference type="AlphaFoldDB" id="A0A919P5L8"/>
<feature type="transmembrane region" description="Helical" evidence="2">
    <location>
        <begin position="16"/>
        <end position="37"/>
    </location>
</feature>
<dbReference type="PROSITE" id="PS50887">
    <property type="entry name" value="GGDEF"/>
    <property type="match status" value="1"/>
</dbReference>
<dbReference type="Gene3D" id="3.30.70.270">
    <property type="match status" value="1"/>
</dbReference>
<dbReference type="Proteomes" id="UP000632740">
    <property type="component" value="Unassembled WGS sequence"/>
</dbReference>
<dbReference type="SUPFAM" id="SSF141868">
    <property type="entry name" value="EAL domain-like"/>
    <property type="match status" value="1"/>
</dbReference>
<dbReference type="InterPro" id="IPR035919">
    <property type="entry name" value="EAL_sf"/>
</dbReference>
<feature type="compositionally biased region" description="Basic and acidic residues" evidence="1">
    <location>
        <begin position="808"/>
        <end position="818"/>
    </location>
</feature>
<dbReference type="Pfam" id="PF00990">
    <property type="entry name" value="GGDEF"/>
    <property type="match status" value="1"/>
</dbReference>
<evidence type="ECO:0000256" key="2">
    <source>
        <dbReference type="SAM" id="Phobius"/>
    </source>
</evidence>
<organism evidence="5 6">
    <name type="scientific">Cellulomonas chitinilytica</name>
    <dbReference type="NCBI Taxonomy" id="398759"/>
    <lineage>
        <taxon>Bacteria</taxon>
        <taxon>Bacillati</taxon>
        <taxon>Actinomycetota</taxon>
        <taxon>Actinomycetes</taxon>
        <taxon>Micrococcales</taxon>
        <taxon>Cellulomonadaceae</taxon>
        <taxon>Cellulomonas</taxon>
    </lineage>
</organism>
<gene>
    <name evidence="5" type="ORF">Cch01nite_31020</name>
</gene>
<dbReference type="Pfam" id="PF00563">
    <property type="entry name" value="EAL"/>
    <property type="match status" value="1"/>
</dbReference>
<feature type="region of interest" description="Disordered" evidence="1">
    <location>
        <begin position="793"/>
        <end position="818"/>
    </location>
</feature>
<keyword evidence="6" id="KW-1185">Reference proteome</keyword>
<dbReference type="CDD" id="cd01948">
    <property type="entry name" value="EAL"/>
    <property type="match status" value="1"/>
</dbReference>
<feature type="transmembrane region" description="Helical" evidence="2">
    <location>
        <begin position="104"/>
        <end position="124"/>
    </location>
</feature>
<proteinExistence type="predicted"/>
<dbReference type="Gene3D" id="3.20.20.450">
    <property type="entry name" value="EAL domain"/>
    <property type="match status" value="1"/>
</dbReference>
<keyword evidence="2" id="KW-0812">Transmembrane</keyword>
<feature type="transmembrane region" description="Helical" evidence="2">
    <location>
        <begin position="244"/>
        <end position="262"/>
    </location>
</feature>
<feature type="transmembrane region" description="Helical" evidence="2">
    <location>
        <begin position="171"/>
        <end position="191"/>
    </location>
</feature>
<reference evidence="5" key="1">
    <citation type="submission" date="2021-01" db="EMBL/GenBank/DDBJ databases">
        <title>Whole genome shotgun sequence of Cellulomonas chitinilytica NBRC 110799.</title>
        <authorList>
            <person name="Komaki H."/>
            <person name="Tamura T."/>
        </authorList>
    </citation>
    <scope>NUCLEOTIDE SEQUENCE</scope>
    <source>
        <strain evidence="5">NBRC 110799</strain>
    </source>
</reference>
<evidence type="ECO:0000313" key="5">
    <source>
        <dbReference type="EMBL" id="GIG22378.1"/>
    </source>
</evidence>
<dbReference type="InterPro" id="IPR052155">
    <property type="entry name" value="Biofilm_reg_signaling"/>
</dbReference>
<feature type="transmembrane region" description="Helical" evidence="2">
    <location>
        <begin position="274"/>
        <end position="298"/>
    </location>
</feature>
<dbReference type="InterPro" id="IPR043128">
    <property type="entry name" value="Rev_trsase/Diguanyl_cyclase"/>
</dbReference>
<dbReference type="NCBIfam" id="TIGR00254">
    <property type="entry name" value="GGDEF"/>
    <property type="match status" value="1"/>
</dbReference>
<dbReference type="PROSITE" id="PS50883">
    <property type="entry name" value="EAL"/>
    <property type="match status" value="1"/>
</dbReference>
<evidence type="ECO:0008006" key="7">
    <source>
        <dbReference type="Google" id="ProtNLM"/>
    </source>
</evidence>
<dbReference type="InterPro" id="IPR000160">
    <property type="entry name" value="GGDEF_dom"/>
</dbReference>
<comment type="caution">
    <text evidence="5">The sequence shown here is derived from an EMBL/GenBank/DDBJ whole genome shotgun (WGS) entry which is preliminary data.</text>
</comment>
<name>A0A919P5L8_9CELL</name>
<feature type="transmembrane region" description="Helical" evidence="2">
    <location>
        <begin position="72"/>
        <end position="92"/>
    </location>
</feature>
<keyword evidence="2" id="KW-1133">Transmembrane helix</keyword>
<dbReference type="RefSeq" id="WP_275407217.1">
    <property type="nucleotide sequence ID" value="NZ_BONK01000011.1"/>
</dbReference>
<keyword evidence="2" id="KW-0472">Membrane</keyword>
<dbReference type="SMART" id="SM00052">
    <property type="entry name" value="EAL"/>
    <property type="match status" value="1"/>
</dbReference>
<dbReference type="CDD" id="cd01949">
    <property type="entry name" value="GGDEF"/>
    <property type="match status" value="1"/>
</dbReference>
<dbReference type="PANTHER" id="PTHR44757:SF2">
    <property type="entry name" value="BIOFILM ARCHITECTURE MAINTENANCE PROTEIN MBAA"/>
    <property type="match status" value="1"/>
</dbReference>
<evidence type="ECO:0000259" key="3">
    <source>
        <dbReference type="PROSITE" id="PS50883"/>
    </source>
</evidence>
<feature type="transmembrane region" description="Helical" evidence="2">
    <location>
        <begin position="43"/>
        <end position="60"/>
    </location>
</feature>
<dbReference type="PANTHER" id="PTHR44757">
    <property type="entry name" value="DIGUANYLATE CYCLASE DGCP"/>
    <property type="match status" value="1"/>
</dbReference>
<dbReference type="InterPro" id="IPR029787">
    <property type="entry name" value="Nucleotide_cyclase"/>
</dbReference>
<dbReference type="SMART" id="SM00267">
    <property type="entry name" value="GGDEF"/>
    <property type="match status" value="1"/>
</dbReference>
<feature type="transmembrane region" description="Helical" evidence="2">
    <location>
        <begin position="136"/>
        <end position="159"/>
    </location>
</feature>
<accession>A0A919P5L8</accession>